<proteinExistence type="predicted"/>
<evidence type="ECO:0000313" key="4">
    <source>
        <dbReference type="Proteomes" id="UP000693981"/>
    </source>
</evidence>
<name>A0A8T1X4V3_9STRA</name>
<evidence type="ECO:0000256" key="2">
    <source>
        <dbReference type="SAM" id="Coils"/>
    </source>
</evidence>
<dbReference type="Proteomes" id="UP000693981">
    <property type="component" value="Unassembled WGS sequence"/>
</dbReference>
<sequence length="306" mass="34779">MYAKKRIGGKDAPLNYSTEERVFCPGDTAPDKTAARVEVQEMLRSRILSAEKPQWNSSCSDWDNMKTNGKCYKRTNVNAERNRSDMFVYNYRAEKLPKKNVTVKPKTNRFNTGILEVALKGEYMGDALDDNRVMHGVLKRTEELPNHPALRDATPWNQSVELTQSMRKDHFASLESARLANSDKWRRKVGAKNNYKNPEQLSKELSERIRQEKQELQLQAEDGMGDLAEQIASLQQNKEEGESKVAELTNNLEVIEKRAAERKALQEKKFKEELDFLKYQGQHLDAFLKSAGGGTTGMSAGMNGSK</sequence>
<dbReference type="InterPro" id="IPR019347">
    <property type="entry name" value="Axonemal_dynein_light_chain"/>
</dbReference>
<accession>A0A8T1X4V3</accession>
<comment type="caution">
    <text evidence="3">The sequence shown here is derived from an EMBL/GenBank/DDBJ whole genome shotgun (WGS) entry which is preliminary data.</text>
</comment>
<keyword evidence="4" id="KW-1185">Reference proteome</keyword>
<evidence type="ECO:0000256" key="1">
    <source>
        <dbReference type="ARBA" id="ARBA00023054"/>
    </source>
</evidence>
<organism evidence="3 4">
    <name type="scientific">Phytophthora boehmeriae</name>
    <dbReference type="NCBI Taxonomy" id="109152"/>
    <lineage>
        <taxon>Eukaryota</taxon>
        <taxon>Sar</taxon>
        <taxon>Stramenopiles</taxon>
        <taxon>Oomycota</taxon>
        <taxon>Peronosporomycetes</taxon>
        <taxon>Peronosporales</taxon>
        <taxon>Peronosporaceae</taxon>
        <taxon>Phytophthora</taxon>
    </lineage>
</organism>
<dbReference type="Pfam" id="PF10211">
    <property type="entry name" value="Ax_dynein_light"/>
    <property type="match status" value="1"/>
</dbReference>
<protein>
    <submittedName>
        <fullName evidence="3">Uncharacterized protein</fullName>
    </submittedName>
</protein>
<feature type="coiled-coil region" evidence="2">
    <location>
        <begin position="202"/>
        <end position="265"/>
    </location>
</feature>
<dbReference type="GO" id="GO:0005737">
    <property type="term" value="C:cytoplasm"/>
    <property type="evidence" value="ECO:0007669"/>
    <property type="project" value="UniProtKB-ARBA"/>
</dbReference>
<gene>
    <name evidence="3" type="ORF">PHYBOEH_002396</name>
</gene>
<dbReference type="AlphaFoldDB" id="A0A8T1X4V3"/>
<dbReference type="EMBL" id="JAGDFL010000016">
    <property type="protein sequence ID" value="KAG7401212.1"/>
    <property type="molecule type" value="Genomic_DNA"/>
</dbReference>
<evidence type="ECO:0000313" key="3">
    <source>
        <dbReference type="EMBL" id="KAG7401212.1"/>
    </source>
</evidence>
<reference evidence="3" key="1">
    <citation type="submission" date="2021-02" db="EMBL/GenBank/DDBJ databases">
        <authorList>
            <person name="Palmer J.M."/>
        </authorList>
    </citation>
    <scope>NUCLEOTIDE SEQUENCE</scope>
    <source>
        <strain evidence="3">SCRP23</strain>
    </source>
</reference>
<dbReference type="OrthoDB" id="60765at2759"/>
<keyword evidence="1 2" id="KW-0175">Coiled coil</keyword>